<dbReference type="PROSITE" id="PS50893">
    <property type="entry name" value="ABC_TRANSPORTER_2"/>
    <property type="match status" value="1"/>
</dbReference>
<keyword evidence="5 7" id="KW-1133">Transmembrane helix</keyword>
<reference evidence="10" key="1">
    <citation type="submission" date="2022-07" db="EMBL/GenBank/DDBJ databases">
        <authorList>
            <person name="Jung M.-Y."/>
            <person name="Lee M."/>
        </authorList>
    </citation>
    <scope>NUCLEOTIDE SEQUENCE</scope>
    <source>
        <strain evidence="10">S8</strain>
    </source>
</reference>
<dbReference type="Pfam" id="PF00005">
    <property type="entry name" value="ABC_tran"/>
    <property type="match status" value="1"/>
</dbReference>
<accession>A0ABT1WPC2</accession>
<dbReference type="InterPro" id="IPR036640">
    <property type="entry name" value="ABC1_TM_sf"/>
</dbReference>
<evidence type="ECO:0000259" key="9">
    <source>
        <dbReference type="PROSITE" id="PS50929"/>
    </source>
</evidence>
<dbReference type="PANTHER" id="PTHR43394:SF1">
    <property type="entry name" value="ATP-BINDING CASSETTE SUB-FAMILY B MEMBER 10, MITOCHONDRIAL"/>
    <property type="match status" value="1"/>
</dbReference>
<dbReference type="Pfam" id="PF00664">
    <property type="entry name" value="ABC_membrane"/>
    <property type="match status" value="1"/>
</dbReference>
<dbReference type="InterPro" id="IPR003439">
    <property type="entry name" value="ABC_transporter-like_ATP-bd"/>
</dbReference>
<evidence type="ECO:0000256" key="7">
    <source>
        <dbReference type="SAM" id="Phobius"/>
    </source>
</evidence>
<keyword evidence="2 7" id="KW-0812">Transmembrane</keyword>
<comment type="caution">
    <text evidence="10">The sequence shown here is derived from an EMBL/GenBank/DDBJ whole genome shotgun (WGS) entry which is preliminary data.</text>
</comment>
<dbReference type="Gene3D" id="1.20.1560.10">
    <property type="entry name" value="ABC transporter type 1, transmembrane domain"/>
    <property type="match status" value="1"/>
</dbReference>
<keyword evidence="11" id="KW-1185">Reference proteome</keyword>
<dbReference type="PROSITE" id="PS50929">
    <property type="entry name" value="ABC_TM1F"/>
    <property type="match status" value="1"/>
</dbReference>
<dbReference type="InterPro" id="IPR003593">
    <property type="entry name" value="AAA+_ATPase"/>
</dbReference>
<comment type="subcellular location">
    <subcellularLocation>
        <location evidence="1">Cell membrane</location>
        <topology evidence="1">Multi-pass membrane protein</topology>
    </subcellularLocation>
</comment>
<evidence type="ECO:0000259" key="8">
    <source>
        <dbReference type="PROSITE" id="PS50893"/>
    </source>
</evidence>
<feature type="domain" description="ABC transporter" evidence="8">
    <location>
        <begin position="343"/>
        <end position="577"/>
    </location>
</feature>
<dbReference type="SUPFAM" id="SSF90123">
    <property type="entry name" value="ABC transporter transmembrane region"/>
    <property type="match status" value="1"/>
</dbReference>
<dbReference type="CDD" id="cd18544">
    <property type="entry name" value="ABC_6TM_TmrA_like"/>
    <property type="match status" value="1"/>
</dbReference>
<evidence type="ECO:0000313" key="10">
    <source>
        <dbReference type="EMBL" id="MCQ9210338.1"/>
    </source>
</evidence>
<sequence>MLKTVKRLLSYLKYHKASFFMGIGLLMLTTLMGLYSPMVIKTIIDQVITPAGQGDGLQAGLLFQLLAFYLFLNLASSLTSIYGRYTLKKVSNRIVKDLRDQVFAHVQKLPIQYFDSLPAGKVVSRITNDTEVLRSQFYESTISTIFNSIILIIGTYTALFLLNPSLTTGLLLIVPVVLVWQILYSRYASRYTKALREWVSDLNGKLNETIQGMSIVQAFQQESRIYKEFKAASQSWQKVGSKFLLLDATLSWGLSGFFRNATMLAVVVYVGTQFLGGTFGLTAGVLYAFIDYINRLFDPIDAFVQVMSSFQQAIAAGGRVFELLDTPIEESPDQEMVMTQGEVVFDQVKFAYKDDNYVLNDINFTAQAGQTVAFVGHTGSGKSSIMNLLFRFYDPNQGTISIDGQNTKDYSRKSVRKDMAIVLQDPYLFKGTIASNVSMNNPSISDAEIEEALIRVGAKHLIERSDKGIHFAVREKGADFSSGERQLISFARALVYNPKIMILDEATSHVDTETEETIQHAMSVLEEGRTTFIIAHRLSTILNADQIIVLDKGRIIERGNHQSLLDLDGVYAEMYRMQAKSMEV</sequence>
<protein>
    <submittedName>
        <fullName evidence="10">ABC transporter ATP-binding protein/permease</fullName>
    </submittedName>
</protein>
<dbReference type="InterPro" id="IPR017871">
    <property type="entry name" value="ABC_transporter-like_CS"/>
</dbReference>
<organism evidence="10 11">
    <name type="scientific">Granulicatella seriolae</name>
    <dbReference type="NCBI Taxonomy" id="2967226"/>
    <lineage>
        <taxon>Bacteria</taxon>
        <taxon>Bacillati</taxon>
        <taxon>Bacillota</taxon>
        <taxon>Bacilli</taxon>
        <taxon>Lactobacillales</taxon>
        <taxon>Carnobacteriaceae</taxon>
        <taxon>Granulicatella</taxon>
    </lineage>
</organism>
<keyword evidence="4 10" id="KW-0067">ATP-binding</keyword>
<proteinExistence type="predicted"/>
<feature type="transmembrane region" description="Helical" evidence="7">
    <location>
        <begin position="60"/>
        <end position="83"/>
    </location>
</feature>
<keyword evidence="6 7" id="KW-0472">Membrane</keyword>
<evidence type="ECO:0000256" key="6">
    <source>
        <dbReference type="ARBA" id="ARBA00023136"/>
    </source>
</evidence>
<evidence type="ECO:0000256" key="3">
    <source>
        <dbReference type="ARBA" id="ARBA00022741"/>
    </source>
</evidence>
<name>A0ABT1WPC2_9LACT</name>
<dbReference type="InterPro" id="IPR027417">
    <property type="entry name" value="P-loop_NTPase"/>
</dbReference>
<dbReference type="SUPFAM" id="SSF52540">
    <property type="entry name" value="P-loop containing nucleoside triphosphate hydrolases"/>
    <property type="match status" value="1"/>
</dbReference>
<evidence type="ECO:0000256" key="5">
    <source>
        <dbReference type="ARBA" id="ARBA00022989"/>
    </source>
</evidence>
<dbReference type="GO" id="GO:0005524">
    <property type="term" value="F:ATP binding"/>
    <property type="evidence" value="ECO:0007669"/>
    <property type="project" value="UniProtKB-KW"/>
</dbReference>
<dbReference type="Gene3D" id="3.40.50.300">
    <property type="entry name" value="P-loop containing nucleotide triphosphate hydrolases"/>
    <property type="match status" value="1"/>
</dbReference>
<reference evidence="10" key="3">
    <citation type="journal article" date="2023" name="Microbiol. Resour. Announc.">
        <title>Draft Genome Sequence of Granulicatella sp. Strain S8, Isolated from a Marine Fish, Seriola quinqueradiata.</title>
        <authorList>
            <person name="Lee M."/>
            <person name="Farooq A."/>
            <person name="Jeong J.B."/>
            <person name="Jung M.Y."/>
        </authorList>
    </citation>
    <scope>NUCLEOTIDE SEQUENCE</scope>
    <source>
        <strain evidence="10">S8</strain>
    </source>
</reference>
<dbReference type="PROSITE" id="PS00211">
    <property type="entry name" value="ABC_TRANSPORTER_1"/>
    <property type="match status" value="1"/>
</dbReference>
<reference evidence="10" key="2">
    <citation type="journal article" date="2023" name="Curr. Microbiol.">
        <title>Granulicatella seriolae sp. nov., a Novel Facultative Anaerobe Isolated from Yellowtail Marine Fish.</title>
        <authorList>
            <person name="Lee M."/>
            <person name="Choi Y.J."/>
            <person name="Farooq A."/>
            <person name="Jeong J.B."/>
            <person name="Jung M.Y."/>
        </authorList>
    </citation>
    <scope>NUCLEOTIDE SEQUENCE</scope>
    <source>
        <strain evidence="10">S8</strain>
    </source>
</reference>
<dbReference type="PANTHER" id="PTHR43394">
    <property type="entry name" value="ATP-DEPENDENT PERMEASE MDL1, MITOCHONDRIAL"/>
    <property type="match status" value="1"/>
</dbReference>
<feature type="transmembrane region" description="Helical" evidence="7">
    <location>
        <begin position="20"/>
        <end position="40"/>
    </location>
</feature>
<dbReference type="CDD" id="cd03254">
    <property type="entry name" value="ABCC_Glucan_exporter_like"/>
    <property type="match status" value="1"/>
</dbReference>
<evidence type="ECO:0000256" key="4">
    <source>
        <dbReference type="ARBA" id="ARBA00022840"/>
    </source>
</evidence>
<keyword evidence="3" id="KW-0547">Nucleotide-binding</keyword>
<evidence type="ECO:0000313" key="11">
    <source>
        <dbReference type="Proteomes" id="UP001059480"/>
    </source>
</evidence>
<dbReference type="EMBL" id="JANHNZ010000006">
    <property type="protein sequence ID" value="MCQ9210338.1"/>
    <property type="molecule type" value="Genomic_DNA"/>
</dbReference>
<feature type="transmembrane region" description="Helical" evidence="7">
    <location>
        <begin position="144"/>
        <end position="162"/>
    </location>
</feature>
<gene>
    <name evidence="10" type="ORF">NPA36_07215</name>
</gene>
<feature type="transmembrane region" description="Helical" evidence="7">
    <location>
        <begin position="168"/>
        <end position="187"/>
    </location>
</feature>
<dbReference type="InterPro" id="IPR011527">
    <property type="entry name" value="ABC1_TM_dom"/>
</dbReference>
<feature type="domain" description="ABC transmembrane type-1" evidence="9">
    <location>
        <begin position="20"/>
        <end position="312"/>
    </location>
</feature>
<dbReference type="SMART" id="SM00382">
    <property type="entry name" value="AAA"/>
    <property type="match status" value="1"/>
</dbReference>
<dbReference type="Proteomes" id="UP001059480">
    <property type="component" value="Unassembled WGS sequence"/>
</dbReference>
<evidence type="ECO:0000256" key="1">
    <source>
        <dbReference type="ARBA" id="ARBA00004651"/>
    </source>
</evidence>
<evidence type="ECO:0000256" key="2">
    <source>
        <dbReference type="ARBA" id="ARBA00022692"/>
    </source>
</evidence>
<feature type="transmembrane region" description="Helical" evidence="7">
    <location>
        <begin position="264"/>
        <end position="290"/>
    </location>
</feature>
<dbReference type="InterPro" id="IPR039421">
    <property type="entry name" value="Type_1_exporter"/>
</dbReference>
<dbReference type="RefSeq" id="WP_256945446.1">
    <property type="nucleotide sequence ID" value="NZ_JANHNZ010000006.1"/>
</dbReference>